<name>A0AA40CHE8_9PEZI</name>
<evidence type="ECO:0000256" key="1">
    <source>
        <dbReference type="SAM" id="MobiDB-lite"/>
    </source>
</evidence>
<sequence>MAYSINVSPLTYQSGGVTVSQWLSLITLCLAPLIAHIVAGAPEPTYLCRRRPKWHERMCIYSPISILWRYAAITDRRIRALDWSPSDMAAANAIFWTSSGWNGSEEMAARSVYFCARLPDKARMTLFSSDSIKTLIITLQGVQAVFVSDSSIYGQDAKASMAYYLSGASLGTIFSSLSLFGLLRLFAAFWITDEFSYVAIEDIPLGMSRVWAISSDSLQMQPSRDGEPLFPSNTSPKFNGTGEGSPGRFRPTSWWSRIFRFLYMFIFAAFCLLCLTSLLMMQGDEVHLSATGAMGVVTLAVYPVLVVFIYTYYAARYGCKSTLIPCMGRTWYKVLTAVIFLSWTVFPILSAIETRRTPCGKYTTSLSGSGDDAILCPGLVYVGPSSRPGPFGLVSDAISAANVSSPPTDGNLTMTLFTGFCQGVSGETDTIQVLP</sequence>
<keyword evidence="4" id="KW-1185">Reference proteome</keyword>
<organism evidence="3 4">
    <name type="scientific">Cercophora newfieldiana</name>
    <dbReference type="NCBI Taxonomy" id="92897"/>
    <lineage>
        <taxon>Eukaryota</taxon>
        <taxon>Fungi</taxon>
        <taxon>Dikarya</taxon>
        <taxon>Ascomycota</taxon>
        <taxon>Pezizomycotina</taxon>
        <taxon>Sordariomycetes</taxon>
        <taxon>Sordariomycetidae</taxon>
        <taxon>Sordariales</taxon>
        <taxon>Lasiosphaeriaceae</taxon>
        <taxon>Cercophora</taxon>
    </lineage>
</organism>
<feature type="region of interest" description="Disordered" evidence="1">
    <location>
        <begin position="223"/>
        <end position="247"/>
    </location>
</feature>
<feature type="transmembrane region" description="Helical" evidence="2">
    <location>
        <begin position="20"/>
        <end position="41"/>
    </location>
</feature>
<evidence type="ECO:0000256" key="2">
    <source>
        <dbReference type="SAM" id="Phobius"/>
    </source>
</evidence>
<feature type="transmembrane region" description="Helical" evidence="2">
    <location>
        <begin position="162"/>
        <end position="191"/>
    </location>
</feature>
<evidence type="ECO:0000313" key="3">
    <source>
        <dbReference type="EMBL" id="KAK0638557.1"/>
    </source>
</evidence>
<dbReference type="AlphaFoldDB" id="A0AA40CHE8"/>
<feature type="transmembrane region" description="Helical" evidence="2">
    <location>
        <begin position="261"/>
        <end position="281"/>
    </location>
</feature>
<protein>
    <submittedName>
        <fullName evidence="3">Uncharacterized protein</fullName>
    </submittedName>
</protein>
<keyword evidence="2" id="KW-1133">Transmembrane helix</keyword>
<dbReference type="EMBL" id="JAULSV010000007">
    <property type="protein sequence ID" value="KAK0638557.1"/>
    <property type="molecule type" value="Genomic_DNA"/>
</dbReference>
<keyword evidence="2" id="KW-0472">Membrane</keyword>
<dbReference type="Proteomes" id="UP001174936">
    <property type="component" value="Unassembled WGS sequence"/>
</dbReference>
<reference evidence="3" key="1">
    <citation type="submission" date="2023-06" db="EMBL/GenBank/DDBJ databases">
        <title>Genome-scale phylogeny and comparative genomics of the fungal order Sordariales.</title>
        <authorList>
            <consortium name="Lawrence Berkeley National Laboratory"/>
            <person name="Hensen N."/>
            <person name="Bonometti L."/>
            <person name="Westerberg I."/>
            <person name="Brannstrom I.O."/>
            <person name="Guillou S."/>
            <person name="Cros-Aarteil S."/>
            <person name="Calhoun S."/>
            <person name="Haridas S."/>
            <person name="Kuo A."/>
            <person name="Mondo S."/>
            <person name="Pangilinan J."/>
            <person name="Riley R."/>
            <person name="Labutti K."/>
            <person name="Andreopoulos B."/>
            <person name="Lipzen A."/>
            <person name="Chen C."/>
            <person name="Yanf M."/>
            <person name="Daum C."/>
            <person name="Ng V."/>
            <person name="Clum A."/>
            <person name="Steindorff A."/>
            <person name="Ohm R."/>
            <person name="Martin F."/>
            <person name="Silar P."/>
            <person name="Natvig D."/>
            <person name="Lalanne C."/>
            <person name="Gautier V."/>
            <person name="Ament-Velasquez S.L."/>
            <person name="Kruys A."/>
            <person name="Hutchinson M.I."/>
            <person name="Powell A.J."/>
            <person name="Barry K."/>
            <person name="Miller A.N."/>
            <person name="Grigoriev I.V."/>
            <person name="Debuchy R."/>
            <person name="Gladieux P."/>
            <person name="Thoren M.H."/>
            <person name="Johannesson H."/>
        </authorList>
    </citation>
    <scope>NUCLEOTIDE SEQUENCE</scope>
    <source>
        <strain evidence="3">SMH2532-1</strain>
    </source>
</reference>
<accession>A0AA40CHE8</accession>
<comment type="caution">
    <text evidence="3">The sequence shown here is derived from an EMBL/GenBank/DDBJ whole genome shotgun (WGS) entry which is preliminary data.</text>
</comment>
<feature type="transmembrane region" description="Helical" evidence="2">
    <location>
        <begin position="334"/>
        <end position="352"/>
    </location>
</feature>
<proteinExistence type="predicted"/>
<feature type="transmembrane region" description="Helical" evidence="2">
    <location>
        <begin position="293"/>
        <end position="314"/>
    </location>
</feature>
<gene>
    <name evidence="3" type="ORF">B0T16DRAFT_462327</name>
</gene>
<keyword evidence="2" id="KW-0812">Transmembrane</keyword>
<evidence type="ECO:0000313" key="4">
    <source>
        <dbReference type="Proteomes" id="UP001174936"/>
    </source>
</evidence>